<dbReference type="AlphaFoldDB" id="Q6K5M9"/>
<accession>Q6K5M9</accession>
<gene>
    <name evidence="2" type="ORF">OJ1089_A02.32</name>
    <name evidence="3" type="ORF">P0677G01.9</name>
</gene>
<protein>
    <submittedName>
        <fullName evidence="3">Uncharacterized protein</fullName>
    </submittedName>
</protein>
<organism evidence="3 4">
    <name type="scientific">Oryza sativa subsp. japonica</name>
    <name type="common">Rice</name>
    <dbReference type="NCBI Taxonomy" id="39947"/>
    <lineage>
        <taxon>Eukaryota</taxon>
        <taxon>Viridiplantae</taxon>
        <taxon>Streptophyta</taxon>
        <taxon>Embryophyta</taxon>
        <taxon>Tracheophyta</taxon>
        <taxon>Spermatophyta</taxon>
        <taxon>Magnoliopsida</taxon>
        <taxon>Liliopsida</taxon>
        <taxon>Poales</taxon>
        <taxon>Poaceae</taxon>
        <taxon>BOP clade</taxon>
        <taxon>Oryzoideae</taxon>
        <taxon>Oryzeae</taxon>
        <taxon>Oryzinae</taxon>
        <taxon>Oryza</taxon>
        <taxon>Oryza sativa</taxon>
    </lineage>
</organism>
<feature type="region of interest" description="Disordered" evidence="1">
    <location>
        <begin position="1"/>
        <end position="81"/>
    </location>
</feature>
<evidence type="ECO:0000256" key="1">
    <source>
        <dbReference type="SAM" id="MobiDB-lite"/>
    </source>
</evidence>
<reference evidence="4" key="3">
    <citation type="journal article" date="2005" name="Nature">
        <title>The map-based sequence of the rice genome.</title>
        <authorList>
            <consortium name="International rice genome sequencing project (IRGSP)"/>
            <person name="Matsumoto T."/>
            <person name="Wu J."/>
            <person name="Kanamori H."/>
            <person name="Katayose Y."/>
            <person name="Fujisawa M."/>
            <person name="Namiki N."/>
            <person name="Mizuno H."/>
            <person name="Yamamoto K."/>
            <person name="Antonio B.A."/>
            <person name="Baba T."/>
            <person name="Sakata K."/>
            <person name="Nagamura Y."/>
            <person name="Aoki H."/>
            <person name="Arikawa K."/>
            <person name="Arita K."/>
            <person name="Bito T."/>
            <person name="Chiden Y."/>
            <person name="Fujitsuka N."/>
            <person name="Fukunaka R."/>
            <person name="Hamada M."/>
            <person name="Harada C."/>
            <person name="Hayashi A."/>
            <person name="Hijishita S."/>
            <person name="Honda M."/>
            <person name="Hosokawa S."/>
            <person name="Ichikawa Y."/>
            <person name="Idonuma A."/>
            <person name="Iijima M."/>
            <person name="Ikeda M."/>
            <person name="Ikeno M."/>
            <person name="Ito K."/>
            <person name="Ito S."/>
            <person name="Ito T."/>
            <person name="Ito Y."/>
            <person name="Ito Y."/>
            <person name="Iwabuchi A."/>
            <person name="Kamiya K."/>
            <person name="Karasawa W."/>
            <person name="Kurita K."/>
            <person name="Katagiri S."/>
            <person name="Kikuta A."/>
            <person name="Kobayashi H."/>
            <person name="Kobayashi N."/>
            <person name="Machita K."/>
            <person name="Maehara T."/>
            <person name="Masukawa M."/>
            <person name="Mizubayashi T."/>
            <person name="Mukai Y."/>
            <person name="Nagasaki H."/>
            <person name="Nagata Y."/>
            <person name="Naito S."/>
            <person name="Nakashima M."/>
            <person name="Nakama Y."/>
            <person name="Nakamichi Y."/>
            <person name="Nakamura M."/>
            <person name="Meguro A."/>
            <person name="Negishi M."/>
            <person name="Ohta I."/>
            <person name="Ohta T."/>
            <person name="Okamoto M."/>
            <person name="Ono N."/>
            <person name="Saji S."/>
            <person name="Sakaguchi M."/>
            <person name="Sakai K."/>
            <person name="Shibata M."/>
            <person name="Shimokawa T."/>
            <person name="Song J."/>
            <person name="Takazaki Y."/>
            <person name="Terasawa K."/>
            <person name="Tsugane M."/>
            <person name="Tsuji K."/>
            <person name="Ueda S."/>
            <person name="Waki K."/>
            <person name="Yamagata H."/>
            <person name="Yamamoto M."/>
            <person name="Yamamoto S."/>
            <person name="Yamane H."/>
            <person name="Yoshiki S."/>
            <person name="Yoshihara R."/>
            <person name="Yukawa K."/>
            <person name="Zhong H."/>
            <person name="Yano M."/>
            <person name="Yuan Q."/>
            <person name="Ouyang S."/>
            <person name="Liu J."/>
            <person name="Jones K.M."/>
            <person name="Gansberger K."/>
            <person name="Moffat K."/>
            <person name="Hill J."/>
            <person name="Bera J."/>
            <person name="Fadrosh D."/>
            <person name="Jin S."/>
            <person name="Johri S."/>
            <person name="Kim M."/>
            <person name="Overton L."/>
            <person name="Reardon M."/>
            <person name="Tsitrin T."/>
            <person name="Vuong H."/>
            <person name="Weaver B."/>
            <person name="Ciecko A."/>
            <person name="Tallon L."/>
            <person name="Jackson J."/>
            <person name="Pai G."/>
            <person name="Aken S.V."/>
            <person name="Utterback T."/>
            <person name="Reidmuller S."/>
            <person name="Feldblyum T."/>
            <person name="Hsiao J."/>
            <person name="Zismann V."/>
            <person name="Iobst S."/>
            <person name="de Vazeille A.R."/>
            <person name="Buell C.R."/>
            <person name="Ying K."/>
            <person name="Li Y."/>
            <person name="Lu T."/>
            <person name="Huang Y."/>
            <person name="Zhao Q."/>
            <person name="Feng Q."/>
            <person name="Zhang L."/>
            <person name="Zhu J."/>
            <person name="Weng Q."/>
            <person name="Mu J."/>
            <person name="Lu Y."/>
            <person name="Fan D."/>
            <person name="Liu Y."/>
            <person name="Guan J."/>
            <person name="Zhang Y."/>
            <person name="Yu S."/>
            <person name="Liu X."/>
            <person name="Zhang Y."/>
            <person name="Hong G."/>
            <person name="Han B."/>
            <person name="Choisne N."/>
            <person name="Demange N."/>
            <person name="Orjeda G."/>
            <person name="Samain S."/>
            <person name="Cattolico L."/>
            <person name="Pelletier E."/>
            <person name="Couloux A."/>
            <person name="Segurens B."/>
            <person name="Wincker P."/>
            <person name="D'Hont A."/>
            <person name="Scarpelli C."/>
            <person name="Weissenbach J."/>
            <person name="Salanoubat M."/>
            <person name="Quetier F."/>
            <person name="Yu Y."/>
            <person name="Kim H.R."/>
            <person name="Rambo T."/>
            <person name="Currie J."/>
            <person name="Collura K."/>
            <person name="Luo M."/>
            <person name="Yang T."/>
            <person name="Ammiraju J.S.S."/>
            <person name="Engler F."/>
            <person name="Soderlund C."/>
            <person name="Wing R.A."/>
            <person name="Palmer L.E."/>
            <person name="de la Bastide M."/>
            <person name="Spiegel L."/>
            <person name="Nascimento L."/>
            <person name="Zutavern T."/>
            <person name="O'Shaughnessy A."/>
            <person name="Dike S."/>
            <person name="Dedhia N."/>
            <person name="Preston R."/>
            <person name="Balija V."/>
            <person name="McCombie W.R."/>
            <person name="Chow T."/>
            <person name="Chen H."/>
            <person name="Chung M."/>
            <person name="Chen C."/>
            <person name="Shaw J."/>
            <person name="Wu H."/>
            <person name="Hsiao K."/>
            <person name="Chao Y."/>
            <person name="Chu M."/>
            <person name="Cheng C."/>
            <person name="Hour A."/>
            <person name="Lee P."/>
            <person name="Lin S."/>
            <person name="Lin Y."/>
            <person name="Liou J."/>
            <person name="Liu S."/>
            <person name="Hsing Y."/>
            <person name="Raghuvanshi S."/>
            <person name="Mohanty A."/>
            <person name="Bharti A.K."/>
            <person name="Gaur A."/>
            <person name="Gupta V."/>
            <person name="Kumar D."/>
            <person name="Ravi V."/>
            <person name="Vij S."/>
            <person name="Kapur A."/>
            <person name="Khurana P."/>
            <person name="Khurana P."/>
            <person name="Khurana J.P."/>
            <person name="Tyagi A.K."/>
            <person name="Gaikwad K."/>
            <person name="Singh A."/>
            <person name="Dalal V."/>
            <person name="Srivastava S."/>
            <person name="Dixit A."/>
            <person name="Pal A.K."/>
            <person name="Ghazi I.A."/>
            <person name="Yadav M."/>
            <person name="Pandit A."/>
            <person name="Bhargava A."/>
            <person name="Sureshbabu K."/>
            <person name="Batra K."/>
            <person name="Sharma T.R."/>
            <person name="Mohapatra T."/>
            <person name="Singh N.K."/>
            <person name="Messing J."/>
            <person name="Nelson A.B."/>
            <person name="Fuks G."/>
            <person name="Kavchok S."/>
            <person name="Keizer G."/>
            <person name="Linton E."/>
            <person name="Llaca V."/>
            <person name="Song R."/>
            <person name="Tanyolac B."/>
            <person name="Young S."/>
            <person name="Ho-Il K."/>
            <person name="Hahn J.H."/>
            <person name="Sangsakoo G."/>
            <person name="Vanavichit A."/>
            <person name="de Mattos Luiz.A.T."/>
            <person name="Zimmer P.D."/>
            <person name="Malone G."/>
            <person name="Dellagostin O."/>
            <person name="de Oliveira A.C."/>
            <person name="Bevan M."/>
            <person name="Bancroft I."/>
            <person name="Minx P."/>
            <person name="Cordum H."/>
            <person name="Wilson R."/>
            <person name="Cheng Z."/>
            <person name="Jin W."/>
            <person name="Jiang J."/>
            <person name="Leong S.A."/>
            <person name="Iwama H."/>
            <person name="Gojobori T."/>
            <person name="Itoh T."/>
            <person name="Niimura Y."/>
            <person name="Fujii Y."/>
            <person name="Habara T."/>
            <person name="Sakai H."/>
            <person name="Sato Y."/>
            <person name="Wilson G."/>
            <person name="Kumar K."/>
            <person name="McCouch S."/>
            <person name="Juretic N."/>
            <person name="Hoen D."/>
            <person name="Wright S."/>
            <person name="Bruskiewich R."/>
            <person name="Bureau T."/>
            <person name="Miyao A."/>
            <person name="Hirochika H."/>
            <person name="Nishikawa T."/>
            <person name="Kadowaki K."/>
            <person name="Sugiura M."/>
            <person name="Burr B."/>
            <person name="Sasaki T."/>
        </authorList>
    </citation>
    <scope>NUCLEOTIDE SEQUENCE [LARGE SCALE GENOMIC DNA]</scope>
    <source>
        <strain evidence="4">cv. Nipponbare</strain>
    </source>
</reference>
<reference evidence="3" key="2">
    <citation type="submission" date="2002-05" db="EMBL/GenBank/DDBJ databases">
        <title>Oryza sativa nipponbare(GA3) genomic DNA, chromosome 2, PAC clone:P0677G01.</title>
        <authorList>
            <person name="Sasaki T."/>
            <person name="Matsumoto T."/>
            <person name="Katayose Y."/>
        </authorList>
    </citation>
    <scope>NUCLEOTIDE SEQUENCE</scope>
</reference>
<evidence type="ECO:0000313" key="3">
    <source>
        <dbReference type="EMBL" id="BAD22096.1"/>
    </source>
</evidence>
<dbReference type="Proteomes" id="UP000000763">
    <property type="component" value="Chromosome 2"/>
</dbReference>
<reference evidence="2" key="1">
    <citation type="submission" date="2001-09" db="EMBL/GenBank/DDBJ databases">
        <title>Oryza sativa nipponbare(GA3) genomic DNA, chromosome 2, BAC clone:OJ1089_A02.</title>
        <authorList>
            <person name="Sasaki T."/>
            <person name="Matsumoto T."/>
            <person name="Yamamoto K."/>
        </authorList>
    </citation>
    <scope>NUCLEOTIDE SEQUENCE</scope>
</reference>
<dbReference type="EMBL" id="AP004132">
    <property type="protein sequence ID" value="BAD21703.1"/>
    <property type="molecule type" value="Genomic_DNA"/>
</dbReference>
<proteinExistence type="predicted"/>
<evidence type="ECO:0000313" key="4">
    <source>
        <dbReference type="Proteomes" id="UP000000763"/>
    </source>
</evidence>
<name>Q6K5M9_ORYSJ</name>
<sequence>MRAPLAAAQKRGREREAPARLGLASRPTGRPRRGGSEARPPTTGEERKGREAPPATRRLERKAKAATMTRREEVRTSGGDT</sequence>
<reference evidence="4" key="4">
    <citation type="journal article" date="2008" name="Nucleic Acids Res.">
        <title>The rice annotation project database (RAP-DB): 2008 update.</title>
        <authorList>
            <consortium name="The rice annotation project (RAP)"/>
        </authorList>
    </citation>
    <scope>GENOME REANNOTATION</scope>
    <source>
        <strain evidence="4">cv. Nipponbare</strain>
    </source>
</reference>
<evidence type="ECO:0000313" key="2">
    <source>
        <dbReference type="EMBL" id="BAD21703.1"/>
    </source>
</evidence>
<dbReference type="EMBL" id="AP005322">
    <property type="protein sequence ID" value="BAD22096.1"/>
    <property type="molecule type" value="Genomic_DNA"/>
</dbReference>